<evidence type="ECO:0000256" key="1">
    <source>
        <dbReference type="SAM" id="MobiDB-lite"/>
    </source>
</evidence>
<dbReference type="OrthoDB" id="30795at10239"/>
<dbReference type="Proteomes" id="UP000242696">
    <property type="component" value="Segment"/>
</dbReference>
<evidence type="ECO:0000313" key="3">
    <source>
        <dbReference type="Proteomes" id="UP000242696"/>
    </source>
</evidence>
<evidence type="ECO:0000313" key="2">
    <source>
        <dbReference type="EMBL" id="AUG72284.1"/>
    </source>
</evidence>
<feature type="region of interest" description="Disordered" evidence="1">
    <location>
        <begin position="21"/>
        <end position="41"/>
    </location>
</feature>
<keyword evidence="3" id="KW-1185">Reference proteome</keyword>
<reference evidence="2" key="1">
    <citation type="journal article" date="2018" name="Arch. Virol.">
        <title>Complete genome sequence and analysis of ictalurid herpesvirus 2.</title>
        <authorList>
            <person name="Borzak R."/>
            <person name="Haluk T."/>
            <person name="Bartha D."/>
            <person name="Doszpoly A."/>
        </authorList>
    </citation>
    <scope>NUCLEOTIDE SEQUENCE</scope>
    <source>
        <strain evidence="2">760/94</strain>
    </source>
</reference>
<name>A0A2H5AJG9_9VIRU</name>
<dbReference type="GeneID" id="35414676"/>
<dbReference type="EMBL" id="MG271984">
    <property type="protein sequence ID" value="AUG72284.1"/>
    <property type="molecule type" value="Genomic_DNA"/>
</dbReference>
<dbReference type="RefSeq" id="YP_009447856.1">
    <property type="nucleotide sequence ID" value="NC_036579.1"/>
</dbReference>
<accession>A0A2H5AJG9</accession>
<dbReference type="InterPro" id="IPR057864">
    <property type="entry name" value="ORF30"/>
</dbReference>
<organism evidence="2">
    <name type="scientific">black bullhead herpesvirus</name>
    <dbReference type="NCBI Taxonomy" id="508441"/>
    <lineage>
        <taxon>Viruses</taxon>
        <taxon>Duplodnaviria</taxon>
        <taxon>Heunggongvirae</taxon>
        <taxon>Peploviricota</taxon>
        <taxon>Herviviricetes</taxon>
        <taxon>Herpesvirales</taxon>
        <taxon>Alloherpesviridae</taxon>
        <taxon>Ictavirus</taxon>
        <taxon>Ictavirus ictaluridallo2</taxon>
    </lineage>
</organism>
<sequence>MDVFNSVSESINILNNGNALRDTVSGDAPPSPSHGHGDSDKPWGVNFSGHDFLVNAGARPDVITGVEQVDTTGSCPICASRSDNGTSLATAMEPMVASRQIDSAMSFLAMVRPDLADWNIINLHFSHGIKDPIEKMEYQLDTLIDVHYRAGMAIGRDFAMYVTANGSQFVSPNEKNIKCLNSLTTGLTKLIQTRGDLRKGAKKPRAGM</sequence>
<protein>
    <submittedName>
        <fullName evidence="2">ORF30</fullName>
    </submittedName>
</protein>
<dbReference type="KEGG" id="vg:35414676"/>
<dbReference type="Pfam" id="PF25748">
    <property type="entry name" value="Herpes_ORF30"/>
    <property type="match status" value="1"/>
</dbReference>
<proteinExistence type="predicted"/>